<accession>A0AAD2CXR9</accession>
<gene>
    <name evidence="2" type="ORF">CYCCA115_LOCUS7217</name>
</gene>
<feature type="region of interest" description="Disordered" evidence="1">
    <location>
        <begin position="1"/>
        <end position="44"/>
    </location>
</feature>
<evidence type="ECO:0000313" key="2">
    <source>
        <dbReference type="EMBL" id="CAJ1940789.1"/>
    </source>
</evidence>
<dbReference type="AlphaFoldDB" id="A0AAD2CXR9"/>
<protein>
    <submittedName>
        <fullName evidence="2">Uncharacterized protein</fullName>
    </submittedName>
</protein>
<reference evidence="2" key="1">
    <citation type="submission" date="2023-08" db="EMBL/GenBank/DDBJ databases">
        <authorList>
            <person name="Audoor S."/>
            <person name="Bilcke G."/>
        </authorList>
    </citation>
    <scope>NUCLEOTIDE SEQUENCE</scope>
</reference>
<organism evidence="2 3">
    <name type="scientific">Cylindrotheca closterium</name>
    <dbReference type="NCBI Taxonomy" id="2856"/>
    <lineage>
        <taxon>Eukaryota</taxon>
        <taxon>Sar</taxon>
        <taxon>Stramenopiles</taxon>
        <taxon>Ochrophyta</taxon>
        <taxon>Bacillariophyta</taxon>
        <taxon>Bacillariophyceae</taxon>
        <taxon>Bacillariophycidae</taxon>
        <taxon>Bacillariales</taxon>
        <taxon>Bacillariaceae</taxon>
        <taxon>Cylindrotheca</taxon>
    </lineage>
</organism>
<dbReference type="Proteomes" id="UP001295423">
    <property type="component" value="Unassembled WGS sequence"/>
</dbReference>
<comment type="caution">
    <text evidence="2">The sequence shown here is derived from an EMBL/GenBank/DDBJ whole genome shotgun (WGS) entry which is preliminary data.</text>
</comment>
<keyword evidence="3" id="KW-1185">Reference proteome</keyword>
<feature type="compositionally biased region" description="Polar residues" evidence="1">
    <location>
        <begin position="79"/>
        <end position="92"/>
    </location>
</feature>
<proteinExistence type="predicted"/>
<feature type="region of interest" description="Disordered" evidence="1">
    <location>
        <begin position="75"/>
        <end position="127"/>
    </location>
</feature>
<dbReference type="EMBL" id="CAKOGP040000957">
    <property type="protein sequence ID" value="CAJ1940789.1"/>
    <property type="molecule type" value="Genomic_DNA"/>
</dbReference>
<evidence type="ECO:0000313" key="3">
    <source>
        <dbReference type="Proteomes" id="UP001295423"/>
    </source>
</evidence>
<sequence>MMLAQERPYRSPRSPTSNQDRSCHMMPPPQRKMGSESLNSRTLMVSKHVPQSVLLPLTFEEPTRQNFPCNRFALRPRNEASSQQTPSGQTTARKSESLPVLVTPRCQNLNRAKRRREDESDSDIEEDEELCRLNFPKKLLLSFD</sequence>
<name>A0AAD2CXR9_9STRA</name>
<evidence type="ECO:0000256" key="1">
    <source>
        <dbReference type="SAM" id="MobiDB-lite"/>
    </source>
</evidence>